<dbReference type="Proteomes" id="UP000314294">
    <property type="component" value="Unassembled WGS sequence"/>
</dbReference>
<reference evidence="2 3" key="1">
    <citation type="submission" date="2019-03" db="EMBL/GenBank/DDBJ databases">
        <title>First draft genome of Liparis tanakae, snailfish: a comprehensive survey of snailfish specific genes.</title>
        <authorList>
            <person name="Kim W."/>
            <person name="Song I."/>
            <person name="Jeong J.-H."/>
            <person name="Kim D."/>
            <person name="Kim S."/>
            <person name="Ryu S."/>
            <person name="Song J.Y."/>
            <person name="Lee S.K."/>
        </authorList>
    </citation>
    <scope>NUCLEOTIDE SEQUENCE [LARGE SCALE GENOMIC DNA]</scope>
    <source>
        <tissue evidence="2">Muscle</tissue>
    </source>
</reference>
<evidence type="ECO:0000256" key="1">
    <source>
        <dbReference type="SAM" id="MobiDB-lite"/>
    </source>
</evidence>
<evidence type="ECO:0000313" key="3">
    <source>
        <dbReference type="Proteomes" id="UP000314294"/>
    </source>
</evidence>
<dbReference type="EMBL" id="SRLO01000997">
    <property type="protein sequence ID" value="TNN43003.1"/>
    <property type="molecule type" value="Genomic_DNA"/>
</dbReference>
<evidence type="ECO:0000313" key="2">
    <source>
        <dbReference type="EMBL" id="TNN43003.1"/>
    </source>
</evidence>
<organism evidence="2 3">
    <name type="scientific">Liparis tanakae</name>
    <name type="common">Tanaka's snailfish</name>
    <dbReference type="NCBI Taxonomy" id="230148"/>
    <lineage>
        <taxon>Eukaryota</taxon>
        <taxon>Metazoa</taxon>
        <taxon>Chordata</taxon>
        <taxon>Craniata</taxon>
        <taxon>Vertebrata</taxon>
        <taxon>Euteleostomi</taxon>
        <taxon>Actinopterygii</taxon>
        <taxon>Neopterygii</taxon>
        <taxon>Teleostei</taxon>
        <taxon>Neoteleostei</taxon>
        <taxon>Acanthomorphata</taxon>
        <taxon>Eupercaria</taxon>
        <taxon>Perciformes</taxon>
        <taxon>Cottioidei</taxon>
        <taxon>Cottales</taxon>
        <taxon>Liparidae</taxon>
        <taxon>Liparis</taxon>
    </lineage>
</organism>
<sequence>MESLQRMPSTRKTEGQALIVAASRATPMKVMLRERLRELFSMVTEAPQGRMRGRRRAGMSSRAEQLPRFDWDDMEDPPTRVTAPASERV</sequence>
<protein>
    <submittedName>
        <fullName evidence="2">Uncharacterized protein</fullName>
    </submittedName>
</protein>
<gene>
    <name evidence="2" type="ORF">EYF80_046800</name>
</gene>
<keyword evidence="3" id="KW-1185">Reference proteome</keyword>
<comment type="caution">
    <text evidence="2">The sequence shown here is derived from an EMBL/GenBank/DDBJ whole genome shotgun (WGS) entry which is preliminary data.</text>
</comment>
<name>A0A4Z2FQC2_9TELE</name>
<proteinExistence type="predicted"/>
<dbReference type="AlphaFoldDB" id="A0A4Z2FQC2"/>
<feature type="region of interest" description="Disordered" evidence="1">
    <location>
        <begin position="47"/>
        <end position="89"/>
    </location>
</feature>
<accession>A0A4Z2FQC2</accession>